<sequence length="400" mass="44647">MLRPLHNWSIAEQMTSSRFLFSNGVVLRSSDVPPITTFLESHPGAYTTTRTHNGASSLLFWERHVKRLAESIRILLESAPKLLFRPNNASLSLPLSLPVTSLMWESAVRALVDGSMKKVLPIVMNERNGGEELSVTVLVSGNSERLGRIGKVGEERLSEALDVHVYVWGYVPRAFSVRGNGARVAVAGRGRDVANAKYSDWVRLRKHLEKLRPPSVTELLLSNDGDQILEGCVTNFFAVCRKDKDEAEGNSSRDHGSACAFEVQTAPIRDSVLPGIIRQIVMEFPHLLTREVFEAFSYVHKSSAGKVCLSLGIPFREVAPSWSKHKIWEEAFITNSLRLLEHVETIQAPSSWESLNSKTWEEISWEEKRFEDGAGMITTIIQKGIMEKVILEGFPLGDAV</sequence>
<dbReference type="PANTHER" id="PTHR47703:SF2">
    <property type="entry name" value="D-AMINOACID AMINOTRANSFERASE-LIKE PLP-DEPENDENT ENZYMES SUPERFAMILY PROTEIN"/>
    <property type="match status" value="1"/>
</dbReference>
<evidence type="ECO:0000313" key="2">
    <source>
        <dbReference type="Proteomes" id="UP000516437"/>
    </source>
</evidence>
<dbReference type="Gene3D" id="3.20.10.10">
    <property type="entry name" value="D-amino Acid Aminotransferase, subunit A, domain 2"/>
    <property type="match status" value="1"/>
</dbReference>
<dbReference type="InterPro" id="IPR043132">
    <property type="entry name" value="BCAT-like_C"/>
</dbReference>
<protein>
    <recommendedName>
        <fullName evidence="3">Class IV aminotransferase</fullName>
    </recommendedName>
</protein>
<reference evidence="1 2" key="1">
    <citation type="journal article" date="2019" name="Plant Biotechnol. J.">
        <title>The red bayberry genome and genetic basis of sex determination.</title>
        <authorList>
            <person name="Jia H.M."/>
            <person name="Jia H.J."/>
            <person name="Cai Q.L."/>
            <person name="Wang Y."/>
            <person name="Zhao H.B."/>
            <person name="Yang W.F."/>
            <person name="Wang G.Y."/>
            <person name="Li Y.H."/>
            <person name="Zhan D.L."/>
            <person name="Shen Y.T."/>
            <person name="Niu Q.F."/>
            <person name="Chang L."/>
            <person name="Qiu J."/>
            <person name="Zhao L."/>
            <person name="Xie H.B."/>
            <person name="Fu W.Y."/>
            <person name="Jin J."/>
            <person name="Li X.W."/>
            <person name="Jiao Y."/>
            <person name="Zhou C.C."/>
            <person name="Tu T."/>
            <person name="Chai C.Y."/>
            <person name="Gao J.L."/>
            <person name="Fan L.J."/>
            <person name="van de Weg E."/>
            <person name="Wang J.Y."/>
            <person name="Gao Z.S."/>
        </authorList>
    </citation>
    <scope>NUCLEOTIDE SEQUENCE [LARGE SCALE GENOMIC DNA]</scope>
    <source>
        <tissue evidence="1">Leaves</tissue>
    </source>
</reference>
<dbReference type="Proteomes" id="UP000516437">
    <property type="component" value="Chromosome 3"/>
</dbReference>
<dbReference type="Gene3D" id="3.30.470.10">
    <property type="match status" value="1"/>
</dbReference>
<evidence type="ECO:0000313" key="1">
    <source>
        <dbReference type="EMBL" id="KAB1218035.1"/>
    </source>
</evidence>
<dbReference type="Pfam" id="PF01063">
    <property type="entry name" value="Aminotran_4"/>
    <property type="match status" value="1"/>
</dbReference>
<keyword evidence="2" id="KW-1185">Reference proteome</keyword>
<dbReference type="GO" id="GO:0003824">
    <property type="term" value="F:catalytic activity"/>
    <property type="evidence" value="ECO:0007669"/>
    <property type="project" value="InterPro"/>
</dbReference>
<dbReference type="EMBL" id="RXIC02000021">
    <property type="protein sequence ID" value="KAB1218035.1"/>
    <property type="molecule type" value="Genomic_DNA"/>
</dbReference>
<organism evidence="1 2">
    <name type="scientific">Morella rubra</name>
    <name type="common">Chinese bayberry</name>
    <dbReference type="NCBI Taxonomy" id="262757"/>
    <lineage>
        <taxon>Eukaryota</taxon>
        <taxon>Viridiplantae</taxon>
        <taxon>Streptophyta</taxon>
        <taxon>Embryophyta</taxon>
        <taxon>Tracheophyta</taxon>
        <taxon>Spermatophyta</taxon>
        <taxon>Magnoliopsida</taxon>
        <taxon>eudicotyledons</taxon>
        <taxon>Gunneridae</taxon>
        <taxon>Pentapetalae</taxon>
        <taxon>rosids</taxon>
        <taxon>fabids</taxon>
        <taxon>Fagales</taxon>
        <taxon>Myricaceae</taxon>
        <taxon>Morella</taxon>
    </lineage>
</organism>
<name>A0A6A1VZ01_9ROSI</name>
<dbReference type="InterPro" id="IPR036038">
    <property type="entry name" value="Aminotransferase-like"/>
</dbReference>
<proteinExistence type="predicted"/>
<evidence type="ECO:0008006" key="3">
    <source>
        <dbReference type="Google" id="ProtNLM"/>
    </source>
</evidence>
<gene>
    <name evidence="1" type="ORF">CJ030_MR3G014555</name>
</gene>
<dbReference type="AlphaFoldDB" id="A0A6A1VZ01"/>
<comment type="caution">
    <text evidence="1">The sequence shown here is derived from an EMBL/GenBank/DDBJ whole genome shotgun (WGS) entry which is preliminary data.</text>
</comment>
<dbReference type="InterPro" id="IPR043131">
    <property type="entry name" value="BCAT-like_N"/>
</dbReference>
<accession>A0A6A1VZ01</accession>
<dbReference type="SUPFAM" id="SSF56752">
    <property type="entry name" value="D-aminoacid aminotransferase-like PLP-dependent enzymes"/>
    <property type="match status" value="1"/>
</dbReference>
<dbReference type="OrthoDB" id="59470at2759"/>
<dbReference type="PANTHER" id="PTHR47703">
    <property type="entry name" value="D-AMINOACID AMINOTRANSFERASE-LIKE PLP-DEPENDENT ENZYMES SUPERFAMILY PROTEIN"/>
    <property type="match status" value="1"/>
</dbReference>
<dbReference type="InterPro" id="IPR001544">
    <property type="entry name" value="Aminotrans_IV"/>
</dbReference>